<dbReference type="InterPro" id="IPR003428">
    <property type="entry name" value="MAM33"/>
</dbReference>
<sequence>MTPYSLINYANDHLWKNLYYFVRNNGKRIRKKRRERVCVKLKMPKASPILRKGQKALQDLSLLKILNSEITHELSSNRFQDNQSGTLGDFKVEYDAPQSQDVVLRRKFESGEEVAVSALLGPETFVRESRFPREVLMKVCLTKPGLCSILQFDCRVTEKHIEGSDFDIRNAYYLQSSTCLGRPLYRGPMFSSLDPQLQVALKEYLVARGIGEHLTNYLLLHLHKKEQDQYMNWLQKLESMVAKS</sequence>
<dbReference type="FunFam" id="3.10.280.10:FF:000006">
    <property type="entry name" value="Mitochondrial glycoprotein, expressed"/>
    <property type="match status" value="1"/>
</dbReference>
<dbReference type="OrthoDB" id="278212at2759"/>
<organism evidence="1 2">
    <name type="scientific">Citrus clementina</name>
    <name type="common">Clementine</name>
    <name type="synonym">Citrus deliciosa x Citrus sinensis</name>
    <dbReference type="NCBI Taxonomy" id="85681"/>
    <lineage>
        <taxon>Eukaryota</taxon>
        <taxon>Viridiplantae</taxon>
        <taxon>Streptophyta</taxon>
        <taxon>Embryophyta</taxon>
        <taxon>Tracheophyta</taxon>
        <taxon>Spermatophyta</taxon>
        <taxon>Magnoliopsida</taxon>
        <taxon>eudicotyledons</taxon>
        <taxon>Gunneridae</taxon>
        <taxon>Pentapetalae</taxon>
        <taxon>rosids</taxon>
        <taxon>malvids</taxon>
        <taxon>Sapindales</taxon>
        <taxon>Rutaceae</taxon>
        <taxon>Aurantioideae</taxon>
        <taxon>Citrus</taxon>
    </lineage>
</organism>
<dbReference type="InterPro" id="IPR036561">
    <property type="entry name" value="MAM33_sf"/>
</dbReference>
<reference evidence="1 2" key="1">
    <citation type="submission" date="2013-10" db="EMBL/GenBank/DDBJ databases">
        <authorList>
            <consortium name="International Citrus Genome Consortium"/>
            <person name="Jenkins J."/>
            <person name="Schmutz J."/>
            <person name="Prochnik S."/>
            <person name="Rokhsar D."/>
            <person name="Gmitter F."/>
            <person name="Ollitrault P."/>
            <person name="Machado M."/>
            <person name="Talon M."/>
            <person name="Wincker P."/>
            <person name="Jaillon O."/>
            <person name="Morgante M."/>
        </authorList>
    </citation>
    <scope>NUCLEOTIDE SEQUENCE</scope>
    <source>
        <strain evidence="2">cv. Clemenules</strain>
    </source>
</reference>
<evidence type="ECO:0000313" key="2">
    <source>
        <dbReference type="Proteomes" id="UP000030687"/>
    </source>
</evidence>
<dbReference type="Proteomes" id="UP000030687">
    <property type="component" value="Unassembled WGS sequence"/>
</dbReference>
<dbReference type="PANTHER" id="PTHR10826">
    <property type="entry name" value="COMPLEMENT COMPONENT 1"/>
    <property type="match status" value="1"/>
</dbReference>
<dbReference type="GO" id="GO:0005759">
    <property type="term" value="C:mitochondrial matrix"/>
    <property type="evidence" value="ECO:0007669"/>
    <property type="project" value="InterPro"/>
</dbReference>
<dbReference type="Gene3D" id="3.10.280.10">
    <property type="entry name" value="Mitochondrial glycoprotein"/>
    <property type="match status" value="1"/>
</dbReference>
<dbReference type="EMBL" id="KI537036">
    <property type="protein sequence ID" value="ESR34528.1"/>
    <property type="molecule type" value="Genomic_DNA"/>
</dbReference>
<protein>
    <recommendedName>
        <fullName evidence="3">Mitochondrial glycoprotein</fullName>
    </recommendedName>
</protein>
<dbReference type="AlphaFoldDB" id="V4U5M6"/>
<dbReference type="EMBL" id="KI537036">
    <property type="protein sequence ID" value="ESR34529.1"/>
    <property type="molecule type" value="Genomic_DNA"/>
</dbReference>
<dbReference type="SUPFAM" id="SSF54529">
    <property type="entry name" value="Mitochondrial glycoprotein MAM33-like"/>
    <property type="match status" value="1"/>
</dbReference>
<dbReference type="eggNOG" id="ENOG502RYUW">
    <property type="taxonomic scope" value="Eukaryota"/>
</dbReference>
<keyword evidence="2" id="KW-1185">Reference proteome</keyword>
<dbReference type="Gramene" id="ESR34529">
    <property type="protein sequence ID" value="ESR34529"/>
    <property type="gene ID" value="CICLE_v10005732mg"/>
</dbReference>
<dbReference type="PANTHER" id="PTHR10826:SF1">
    <property type="entry name" value="COMPLEMENT COMPONENT 1 Q SUBCOMPONENT-BINDING PROTEIN, MITOCHONDRIAL"/>
    <property type="match status" value="1"/>
</dbReference>
<dbReference type="InParanoid" id="V4U5M6"/>
<proteinExistence type="predicted"/>
<dbReference type="OMA" id="ALMKVCI"/>
<accession>V4U5M6</accession>
<dbReference type="Gramene" id="ESR34528">
    <property type="protein sequence ID" value="ESR34528"/>
    <property type="gene ID" value="CICLE_v10005732mg"/>
</dbReference>
<dbReference type="FunCoup" id="V4U5M6">
    <property type="interactions" value="1683"/>
</dbReference>
<dbReference type="KEGG" id="cic:CICLE_v10005732mg"/>
<name>V4U5M6_CITCL</name>
<gene>
    <name evidence="1" type="ORF">CICLE_v10005732mg</name>
</gene>
<evidence type="ECO:0000313" key="1">
    <source>
        <dbReference type="EMBL" id="ESR34529.1"/>
    </source>
</evidence>
<evidence type="ECO:0008006" key="3">
    <source>
        <dbReference type="Google" id="ProtNLM"/>
    </source>
</evidence>
<dbReference type="Pfam" id="PF02330">
    <property type="entry name" value="MAM33"/>
    <property type="match status" value="1"/>
</dbReference>